<dbReference type="EMBL" id="CP039340">
    <property type="protein sequence ID" value="QCX51357.1"/>
    <property type="molecule type" value="Genomic_DNA"/>
</dbReference>
<evidence type="ECO:0000313" key="1">
    <source>
        <dbReference type="EMBL" id="QCX51357.1"/>
    </source>
</evidence>
<protein>
    <submittedName>
        <fullName evidence="1">Uncharacterized protein</fullName>
    </submittedName>
</protein>
<reference evidence="1 2" key="1">
    <citation type="submission" date="2019-04" db="EMBL/GenBank/DDBJ databases">
        <title>Complete Genome of UW386 and Higher Quality Genome of UW700.</title>
        <authorList>
            <person name="Jacobs J."/>
            <person name="Perez A."/>
            <person name="Steidl O."/>
            <person name="Allen C."/>
        </authorList>
    </citation>
    <scope>NUCLEOTIDE SEQUENCE [LARGE SCALE GENOMIC DNA]</scope>
    <source>
        <strain evidence="1 2">UW386</strain>
        <plasmid evidence="2">puw386</plasmid>
    </source>
</reference>
<gene>
    <name evidence="1" type="ORF">E7Z57_19960</name>
</gene>
<sequence length="63" mass="6947">MDTKIVLEMRMIRIYSMSIDAAAAPATTAAPAHRTEFRPAAPLMAPRQPVFCGDRSDTQSVWP</sequence>
<name>A0AA92EGI2_RALSL</name>
<dbReference type="AlphaFoldDB" id="A0AA92EGI2"/>
<accession>A0AA92EGI2</accession>
<proteinExistence type="predicted"/>
<organism evidence="1 2">
    <name type="scientific">Ralstonia solanacearum</name>
    <name type="common">Pseudomonas solanacearum</name>
    <dbReference type="NCBI Taxonomy" id="305"/>
    <lineage>
        <taxon>Bacteria</taxon>
        <taxon>Pseudomonadati</taxon>
        <taxon>Pseudomonadota</taxon>
        <taxon>Betaproteobacteria</taxon>
        <taxon>Burkholderiales</taxon>
        <taxon>Burkholderiaceae</taxon>
        <taxon>Ralstonia</taxon>
        <taxon>Ralstonia solanacearum species complex</taxon>
    </lineage>
</organism>
<dbReference type="Proteomes" id="UP000310553">
    <property type="component" value="Plasmid pUW386"/>
</dbReference>
<keyword evidence="1" id="KW-0614">Plasmid</keyword>
<geneLocation type="plasmid" evidence="2">
    <name>puw386</name>
</geneLocation>
<evidence type="ECO:0000313" key="2">
    <source>
        <dbReference type="Proteomes" id="UP000310553"/>
    </source>
</evidence>